<evidence type="ECO:0000313" key="2">
    <source>
        <dbReference type="Proteomes" id="UP001230496"/>
    </source>
</evidence>
<dbReference type="AlphaFoldDB" id="A0AA49J8U4"/>
<dbReference type="KEGG" id="msaa:QYS49_06300"/>
<protein>
    <submittedName>
        <fullName evidence="1">Uncharacterized protein</fullName>
    </submittedName>
</protein>
<accession>A0AA49J8U4</accession>
<dbReference type="Proteomes" id="UP001230496">
    <property type="component" value="Chromosome"/>
</dbReference>
<evidence type="ECO:0000313" key="1">
    <source>
        <dbReference type="EMBL" id="WKK76867.2"/>
    </source>
</evidence>
<dbReference type="EMBL" id="CP129971">
    <property type="protein sequence ID" value="WKK76867.2"/>
    <property type="molecule type" value="Genomic_DNA"/>
</dbReference>
<reference evidence="1 2" key="1">
    <citation type="submission" date="2023-08" db="EMBL/GenBank/DDBJ databases">
        <title>Comparative genomics and taxonomic characterization of three novel marine species of genus Marivirga.</title>
        <authorList>
            <person name="Muhammad N."/>
            <person name="Kim S.-G."/>
        </authorList>
    </citation>
    <scope>NUCLEOTIDE SEQUENCE [LARGE SCALE GENOMIC DNA]</scope>
    <source>
        <strain evidence="1 2">BDSF4-3</strain>
    </source>
</reference>
<proteinExistence type="predicted"/>
<name>A0AA49J8U4_9BACT</name>
<dbReference type="RefSeq" id="WP_308350092.1">
    <property type="nucleotide sequence ID" value="NZ_CP129971.1"/>
</dbReference>
<keyword evidence="2" id="KW-1185">Reference proteome</keyword>
<organism evidence="1 2">
    <name type="scientific">Marivirga salinarum</name>
    <dbReference type="NCBI Taxonomy" id="3059078"/>
    <lineage>
        <taxon>Bacteria</taxon>
        <taxon>Pseudomonadati</taxon>
        <taxon>Bacteroidota</taxon>
        <taxon>Cytophagia</taxon>
        <taxon>Cytophagales</taxon>
        <taxon>Marivirgaceae</taxon>
        <taxon>Marivirga</taxon>
    </lineage>
</organism>
<gene>
    <name evidence="1" type="ORF">QYS49_06300</name>
</gene>
<sequence>MSNDVLKYIKNNLNSVEIFELSFAKQELLYYLENDTSGIKKFQKKLENRFDSRIANSIKYMNYRQFKDLKVRILKEEDFSKKFPHSYEYFKNLEIPEFPKPKVENYAIFIKQNLTFPEDIDYLFLYTYLYENDKENWNEIYRNSVVKYNYDNWLEYGYSEFRDSPNNLGKQIINKRIIKQIITENKNANNELVKKGLNMLSEYLE</sequence>